<reference evidence="1" key="1">
    <citation type="journal article" date="2014" name="Front. Microbiol.">
        <title>High frequency of phylogenetically diverse reductive dehalogenase-homologous genes in deep subseafloor sedimentary metagenomes.</title>
        <authorList>
            <person name="Kawai M."/>
            <person name="Futagami T."/>
            <person name="Toyoda A."/>
            <person name="Takaki Y."/>
            <person name="Nishi S."/>
            <person name="Hori S."/>
            <person name="Arai W."/>
            <person name="Tsubouchi T."/>
            <person name="Morono Y."/>
            <person name="Uchiyama I."/>
            <person name="Ito T."/>
            <person name="Fujiyama A."/>
            <person name="Inagaki F."/>
            <person name="Takami H."/>
        </authorList>
    </citation>
    <scope>NUCLEOTIDE SEQUENCE</scope>
    <source>
        <strain evidence="1">Expedition CK06-06</strain>
    </source>
</reference>
<name>X1B5Y9_9ZZZZ</name>
<gene>
    <name evidence="1" type="ORF">S01H4_50329</name>
</gene>
<dbReference type="Gene3D" id="3.90.1640.10">
    <property type="entry name" value="inorganic pyrophosphatase (n-terminal core)"/>
    <property type="match status" value="1"/>
</dbReference>
<feature type="non-terminal residue" evidence="1">
    <location>
        <position position="65"/>
    </location>
</feature>
<dbReference type="InterPro" id="IPR038763">
    <property type="entry name" value="DHH_sf"/>
</dbReference>
<protein>
    <submittedName>
        <fullName evidence="1">Uncharacterized protein</fullName>
    </submittedName>
</protein>
<comment type="caution">
    <text evidence="1">The sequence shown here is derived from an EMBL/GenBank/DDBJ whole genome shotgun (WGS) entry which is preliminary data.</text>
</comment>
<dbReference type="SUPFAM" id="SSF64182">
    <property type="entry name" value="DHH phosphoesterases"/>
    <property type="match status" value="1"/>
</dbReference>
<dbReference type="AlphaFoldDB" id="X1B5Y9"/>
<organism evidence="1">
    <name type="scientific">marine sediment metagenome</name>
    <dbReference type="NCBI Taxonomy" id="412755"/>
    <lineage>
        <taxon>unclassified sequences</taxon>
        <taxon>metagenomes</taxon>
        <taxon>ecological metagenomes</taxon>
    </lineage>
</organism>
<accession>X1B5Y9</accession>
<evidence type="ECO:0000313" key="1">
    <source>
        <dbReference type="EMBL" id="GAG91149.1"/>
    </source>
</evidence>
<proteinExistence type="predicted"/>
<sequence>MDVPFIFIDHHLNLQKNYPGNVSSFNLIYDNYSSTSEMVLELFDDSNIKIPLSIQISPYIGNIDR</sequence>
<dbReference type="EMBL" id="BART01028567">
    <property type="protein sequence ID" value="GAG91149.1"/>
    <property type="molecule type" value="Genomic_DNA"/>
</dbReference>